<dbReference type="Proteomes" id="UP000094501">
    <property type="component" value="Unassembled WGS sequence"/>
</dbReference>
<dbReference type="GO" id="GO:0016020">
    <property type="term" value="C:membrane"/>
    <property type="evidence" value="ECO:0007669"/>
    <property type="project" value="UniProtKB-SubCell"/>
</dbReference>
<keyword evidence="3 5" id="KW-1133">Transmembrane helix</keyword>
<reference evidence="6 7" key="1">
    <citation type="journal article" date="2016" name="Environ. Microbiol.">
        <title>New Methyloceanibacter diversity from North Sea sediments includes methanotroph containing solely the soluble methane monooxygenase.</title>
        <authorList>
            <person name="Vekeman B."/>
            <person name="Kerckhof F.M."/>
            <person name="Cremers G."/>
            <person name="de Vos P."/>
            <person name="Vandamme P."/>
            <person name="Boon N."/>
            <person name="Op den Camp H.J."/>
            <person name="Heylen K."/>
        </authorList>
    </citation>
    <scope>NUCLEOTIDE SEQUENCE [LARGE SCALE GENOMIC DNA]</scope>
    <source>
        <strain evidence="6 7">R-67174</strain>
    </source>
</reference>
<proteinExistence type="predicted"/>
<name>A0A1E3W301_9HYPH</name>
<comment type="caution">
    <text evidence="6">The sequence shown here is derived from an EMBL/GenBank/DDBJ whole genome shotgun (WGS) entry which is preliminary data.</text>
</comment>
<evidence type="ECO:0000256" key="5">
    <source>
        <dbReference type="SAM" id="Phobius"/>
    </source>
</evidence>
<evidence type="ECO:0000256" key="2">
    <source>
        <dbReference type="ARBA" id="ARBA00022692"/>
    </source>
</evidence>
<dbReference type="AlphaFoldDB" id="A0A1E3W301"/>
<sequence>MTLEDAGALLLRLAVGGLFLMGAWGSVKDEAARSFTTGETALVFKRDPRLFAYAGIAMMGLGGLSIVFGVFPRLGALALTIFLFGGAMIHFAKRGQLEVYESKVEPALSGDGAAPARKALRALTEAGVMGHFTAGLKNYALAGATAYLVCRSRTPMLIGFGQDGSLQGLLTRL</sequence>
<comment type="subcellular location">
    <subcellularLocation>
        <location evidence="1">Membrane</location>
        <topology evidence="1">Multi-pass membrane protein</topology>
    </subcellularLocation>
</comment>
<protein>
    <recommendedName>
        <fullName evidence="8">DoxX family protein</fullName>
    </recommendedName>
</protein>
<dbReference type="OrthoDB" id="8448358at2"/>
<feature type="transmembrane region" description="Helical" evidence="5">
    <location>
        <begin position="50"/>
        <end position="68"/>
    </location>
</feature>
<evidence type="ECO:0008006" key="8">
    <source>
        <dbReference type="Google" id="ProtNLM"/>
    </source>
</evidence>
<keyword evidence="4 5" id="KW-0472">Membrane</keyword>
<evidence type="ECO:0000256" key="3">
    <source>
        <dbReference type="ARBA" id="ARBA00022989"/>
    </source>
</evidence>
<feature type="transmembrane region" description="Helical" evidence="5">
    <location>
        <begin position="6"/>
        <end position="27"/>
    </location>
</feature>
<gene>
    <name evidence="6" type="ORF">AUC68_03130</name>
</gene>
<dbReference type="EMBL" id="LPWG01000010">
    <property type="protein sequence ID" value="ODS00120.1"/>
    <property type="molecule type" value="Genomic_DNA"/>
</dbReference>
<organism evidence="6 7">
    <name type="scientific">Methyloceanibacter methanicus</name>
    <dbReference type="NCBI Taxonomy" id="1774968"/>
    <lineage>
        <taxon>Bacteria</taxon>
        <taxon>Pseudomonadati</taxon>
        <taxon>Pseudomonadota</taxon>
        <taxon>Alphaproteobacteria</taxon>
        <taxon>Hyphomicrobiales</taxon>
        <taxon>Hyphomicrobiaceae</taxon>
        <taxon>Methyloceanibacter</taxon>
    </lineage>
</organism>
<feature type="transmembrane region" description="Helical" evidence="5">
    <location>
        <begin position="74"/>
        <end position="92"/>
    </location>
</feature>
<evidence type="ECO:0000313" key="6">
    <source>
        <dbReference type="EMBL" id="ODS00120.1"/>
    </source>
</evidence>
<accession>A0A1E3W301</accession>
<keyword evidence="2 5" id="KW-0812">Transmembrane</keyword>
<evidence type="ECO:0000256" key="1">
    <source>
        <dbReference type="ARBA" id="ARBA00004141"/>
    </source>
</evidence>
<dbReference type="RefSeq" id="WP_069436935.1">
    <property type="nucleotide sequence ID" value="NZ_LPWG01000010.1"/>
</dbReference>
<keyword evidence="7" id="KW-1185">Reference proteome</keyword>
<dbReference type="InterPro" id="IPR032808">
    <property type="entry name" value="DoxX"/>
</dbReference>
<evidence type="ECO:0000313" key="7">
    <source>
        <dbReference type="Proteomes" id="UP000094501"/>
    </source>
</evidence>
<dbReference type="Pfam" id="PF07681">
    <property type="entry name" value="DoxX"/>
    <property type="match status" value="1"/>
</dbReference>
<evidence type="ECO:0000256" key="4">
    <source>
        <dbReference type="ARBA" id="ARBA00023136"/>
    </source>
</evidence>